<reference evidence="3 7" key="1">
    <citation type="submission" date="2018-08" db="EMBL/GenBank/DDBJ databases">
        <title>Draft genome of Streptococcus sp .nov. Z2.</title>
        <authorList>
            <person name="Tian Z."/>
        </authorList>
    </citation>
    <scope>NUCLEOTIDE SEQUENCE [LARGE SCALE GENOMIC DNA]</scope>
    <source>
        <strain evidence="3 7">Z2</strain>
    </source>
</reference>
<evidence type="ECO:0000313" key="3">
    <source>
        <dbReference type="EMBL" id="RFU50848.1"/>
    </source>
</evidence>
<keyword evidence="7" id="KW-1185">Reference proteome</keyword>
<dbReference type="Pfam" id="PF11773">
    <property type="entry name" value="ComGE"/>
    <property type="match status" value="1"/>
</dbReference>
<dbReference type="AlphaFoldDB" id="A0A372KM31"/>
<reference evidence="2" key="4">
    <citation type="journal article" date="2019" name="Int. J. Syst. Evol. Microbiol.">
        <title>Streptococcus chenjunshii sp. nov. isolated from feces of Tibetan antelopes.</title>
        <authorList>
            <person name="Tian Z."/>
            <person name="Lu S."/>
            <person name="Jin D."/>
            <person name="Yang J."/>
            <person name="Pu J."/>
            <person name="Lai X.H."/>
            <person name="Bai X.N."/>
            <person name="Wu X.M."/>
            <person name="Li J."/>
            <person name="Wang S."/>
            <person name="Xu J."/>
        </authorList>
    </citation>
    <scope>NUCLEOTIDE SEQUENCE</scope>
    <source>
        <strain evidence="2">Z15</strain>
    </source>
</reference>
<keyword evidence="1" id="KW-0472">Membrane</keyword>
<accession>A0A372KM31</accession>
<dbReference type="Proteomes" id="UP000246115">
    <property type="component" value="Chromosome"/>
</dbReference>
<dbReference type="EMBL" id="QVQY01000015">
    <property type="protein sequence ID" value="RFU50848.1"/>
    <property type="molecule type" value="Genomic_DNA"/>
</dbReference>
<dbReference type="NCBIfam" id="NF041013">
    <property type="entry name" value="T4P_ComGE"/>
    <property type="match status" value="1"/>
</dbReference>
<evidence type="ECO:0000313" key="7">
    <source>
        <dbReference type="Proteomes" id="UP000264056"/>
    </source>
</evidence>
<dbReference type="OrthoDB" id="2223452at2"/>
<evidence type="ECO:0000313" key="6">
    <source>
        <dbReference type="Proteomes" id="UP000262901"/>
    </source>
</evidence>
<dbReference type="InterPro" id="IPR021749">
    <property type="entry name" value="ComGE"/>
</dbReference>
<protein>
    <recommendedName>
        <fullName evidence="8">Competence protein ComGE</fullName>
    </recommendedName>
</protein>
<name>A0A372KM31_9STRE</name>
<evidence type="ECO:0000313" key="5">
    <source>
        <dbReference type="Proteomes" id="UP000246115"/>
    </source>
</evidence>
<dbReference type="Proteomes" id="UP000262901">
    <property type="component" value="Unassembled WGS sequence"/>
</dbReference>
<dbReference type="InterPro" id="IPR053468">
    <property type="entry name" value="ComGE-like"/>
</dbReference>
<reference evidence="5" key="3">
    <citation type="submission" date="2018-08" db="EMBL/GenBank/DDBJ databases">
        <title>Streptococcus chenjunshii sp. nov., isolated from stools sample of the Tibetan antelope in the Qinghai-Tibet plateau, China.</title>
        <authorList>
            <person name="Tian Z."/>
        </authorList>
    </citation>
    <scope>NUCLEOTIDE SEQUENCE [LARGE SCALE GENOMIC DNA]</scope>
    <source>
        <strain evidence="5">Z15</strain>
    </source>
</reference>
<organism evidence="4 6">
    <name type="scientific">Streptococcus chenjunshii</name>
    <dbReference type="NCBI Taxonomy" id="2173853"/>
    <lineage>
        <taxon>Bacteria</taxon>
        <taxon>Bacillati</taxon>
        <taxon>Bacillota</taxon>
        <taxon>Bacilli</taxon>
        <taxon>Lactobacillales</taxon>
        <taxon>Streptococcaceae</taxon>
        <taxon>Streptococcus</taxon>
    </lineage>
</organism>
<accession>A0A346N9L5</accession>
<proteinExistence type="predicted"/>
<evidence type="ECO:0008006" key="8">
    <source>
        <dbReference type="Google" id="ProtNLM"/>
    </source>
</evidence>
<sequence>MVIIKKLRLRAYILLESLIFLGVLALISNLILGQIDDNRRHIERNLHRQEVLQTAAMAVQTKQDQLNLNGIHIKISRDGNHIYVYENEQEILRAEKF</sequence>
<evidence type="ECO:0000256" key="1">
    <source>
        <dbReference type="SAM" id="Phobius"/>
    </source>
</evidence>
<reference evidence="4 6" key="2">
    <citation type="submission" date="2018-08" db="EMBL/GenBank/DDBJ databases">
        <title>Draft genome of Streptococcus sp. nov. Z1.</title>
        <authorList>
            <person name="Tian Z."/>
        </authorList>
    </citation>
    <scope>NUCLEOTIDE SEQUENCE [LARGE SCALE GENOMIC DNA]</scope>
    <source>
        <strain evidence="4">Z1</strain>
        <strain evidence="6">Z1(2018)</strain>
    </source>
</reference>
<dbReference type="EMBL" id="QVQZ01000014">
    <property type="protein sequence ID" value="RFU52994.1"/>
    <property type="molecule type" value="Genomic_DNA"/>
</dbReference>
<evidence type="ECO:0000313" key="2">
    <source>
        <dbReference type="EMBL" id="AXQ77710.1"/>
    </source>
</evidence>
<evidence type="ECO:0000313" key="4">
    <source>
        <dbReference type="EMBL" id="RFU52994.1"/>
    </source>
</evidence>
<feature type="transmembrane region" description="Helical" evidence="1">
    <location>
        <begin position="12"/>
        <end position="32"/>
    </location>
</feature>
<gene>
    <name evidence="2" type="ORF">DDV21_000775</name>
    <name evidence="3" type="ORF">DDV22_06560</name>
    <name evidence="4" type="ORF">DDV23_06820</name>
</gene>
<dbReference type="EMBL" id="CP031733">
    <property type="protein sequence ID" value="AXQ77710.1"/>
    <property type="molecule type" value="Genomic_DNA"/>
</dbReference>
<keyword evidence="1" id="KW-1133">Transmembrane helix</keyword>
<dbReference type="Proteomes" id="UP000264056">
    <property type="component" value="Unassembled WGS sequence"/>
</dbReference>
<dbReference type="RefSeq" id="WP_116878368.1">
    <property type="nucleotide sequence ID" value="NZ_CP031733.1"/>
</dbReference>
<keyword evidence="1" id="KW-0812">Transmembrane</keyword>
<dbReference type="KEGG" id="schj:DDV21_000775"/>